<protein>
    <submittedName>
        <fullName evidence="3 5">MEG-31 protein</fullName>
    </submittedName>
</protein>
<dbReference type="InParanoid" id="A0A0U5KFM1"/>
<name>A0A0U5KFM1_SCHMA</name>
<keyword evidence="2" id="KW-0732">Signal</keyword>
<feature type="chain" id="PRO_5036299038" evidence="2">
    <location>
        <begin position="17"/>
        <end position="63"/>
    </location>
</feature>
<evidence type="ECO:0000313" key="4">
    <source>
        <dbReference type="Proteomes" id="UP000008854"/>
    </source>
</evidence>
<evidence type="ECO:0000313" key="5">
    <source>
        <dbReference type="WBParaSite" id="Smp_243790.1"/>
    </source>
</evidence>
<sequence length="63" mass="6879">MHCVLLLLSLFAVCSVIMPTVKSGGSASGGSTEVDLMHKRGKDREDKRRKDYIKELVKNATGT</sequence>
<reference evidence="3" key="2">
    <citation type="journal article" date="2015" name="PLoS Negl. Trop. Dis.">
        <title>The Schistosome Esophagus Is a 'Hotspot' for Microexon and Lysosomal Hydrolase Gene Expression: Implications for Blood Processing.</title>
        <authorList>
            <person name="Wilson R.A."/>
            <person name="Li X.H."/>
            <person name="MacDonald S."/>
            <person name="Neves L.X."/>
            <person name="Vitoriano-Souza J."/>
            <person name="Leite L.C."/>
            <person name="Farias L.P."/>
            <person name="James S."/>
            <person name="Ashton P.D."/>
            <person name="DeMarco R."/>
            <person name="Castro Borges W."/>
        </authorList>
    </citation>
    <scope>NUCLEOTIDE SEQUENCE</scope>
    <source>
        <strain evidence="3">Puerto Rico</strain>
    </source>
</reference>
<gene>
    <name evidence="3" type="primary">MEG-31</name>
</gene>
<feature type="signal peptide" evidence="2">
    <location>
        <begin position="1"/>
        <end position="16"/>
    </location>
</feature>
<reference evidence="5" key="3">
    <citation type="submission" date="2019-11" db="UniProtKB">
        <authorList>
            <consortium name="WormBaseParasite"/>
        </authorList>
    </citation>
    <scope>IDENTIFICATION</scope>
    <source>
        <strain evidence="5">Puerto Rican</strain>
    </source>
</reference>
<dbReference type="Proteomes" id="UP000008854">
    <property type="component" value="Unassembled WGS sequence"/>
</dbReference>
<reference evidence="4" key="1">
    <citation type="journal article" date="2012" name="PLoS Negl. Trop. Dis.">
        <title>A systematically improved high quality genome and transcriptome of the human blood fluke Schistosoma mansoni.</title>
        <authorList>
            <person name="Protasio A.V."/>
            <person name="Tsai I.J."/>
            <person name="Babbage A."/>
            <person name="Nichol S."/>
            <person name="Hunt M."/>
            <person name="Aslett M.A."/>
            <person name="De Silva N."/>
            <person name="Velarde G.S."/>
            <person name="Anderson T.J."/>
            <person name="Clark R.C."/>
            <person name="Davidson C."/>
            <person name="Dillon G.P."/>
            <person name="Holroyd N.E."/>
            <person name="LoVerde P.T."/>
            <person name="Lloyd C."/>
            <person name="McQuillan J."/>
            <person name="Oliveira G."/>
            <person name="Otto T.D."/>
            <person name="Parker-Manuel S.J."/>
            <person name="Quail M.A."/>
            <person name="Wilson R.A."/>
            <person name="Zerlotini A."/>
            <person name="Dunne D.W."/>
            <person name="Berriman M."/>
        </authorList>
    </citation>
    <scope>NUCLEOTIDE SEQUENCE [LARGE SCALE GENOMIC DNA]</scope>
    <source>
        <strain evidence="4">Puerto Rican</strain>
    </source>
</reference>
<feature type="region of interest" description="Disordered" evidence="1">
    <location>
        <begin position="22"/>
        <end position="50"/>
    </location>
</feature>
<evidence type="ECO:0000256" key="1">
    <source>
        <dbReference type="SAM" id="MobiDB-lite"/>
    </source>
</evidence>
<feature type="compositionally biased region" description="Basic and acidic residues" evidence="1">
    <location>
        <begin position="35"/>
        <end position="50"/>
    </location>
</feature>
<keyword evidence="4" id="KW-1185">Reference proteome</keyword>
<evidence type="ECO:0000256" key="2">
    <source>
        <dbReference type="SAM" id="SignalP"/>
    </source>
</evidence>
<evidence type="ECO:0000313" key="3">
    <source>
        <dbReference type="EMBL" id="CUS27857.1"/>
    </source>
</evidence>
<dbReference type="EMBL" id="LN898193">
    <property type="protein sequence ID" value="CUS27857.1"/>
    <property type="molecule type" value="Genomic_DNA"/>
</dbReference>
<dbReference type="WBParaSite" id="Smp_243790.1">
    <property type="protein sequence ID" value="Smp_243790.1"/>
    <property type="gene ID" value="Smp_243790"/>
</dbReference>
<proteinExistence type="predicted"/>
<accession>A0A0U5KFM1</accession>
<dbReference type="AlphaFoldDB" id="A0A0U5KFM1"/>
<organism evidence="3">
    <name type="scientific">Schistosoma mansoni</name>
    <name type="common">Blood fluke</name>
    <dbReference type="NCBI Taxonomy" id="6183"/>
    <lineage>
        <taxon>Eukaryota</taxon>
        <taxon>Metazoa</taxon>
        <taxon>Spiralia</taxon>
        <taxon>Lophotrochozoa</taxon>
        <taxon>Platyhelminthes</taxon>
        <taxon>Trematoda</taxon>
        <taxon>Digenea</taxon>
        <taxon>Strigeidida</taxon>
        <taxon>Schistosomatoidea</taxon>
        <taxon>Schistosomatidae</taxon>
        <taxon>Schistosoma</taxon>
    </lineage>
</organism>